<accession>A0AAU2VP43</accession>
<gene>
    <name evidence="2" type="ORF">OG398_13870</name>
</gene>
<feature type="region of interest" description="Disordered" evidence="1">
    <location>
        <begin position="36"/>
        <end position="55"/>
    </location>
</feature>
<evidence type="ECO:0000313" key="2">
    <source>
        <dbReference type="EMBL" id="WTW69280.1"/>
    </source>
</evidence>
<reference evidence="2" key="1">
    <citation type="submission" date="2022-10" db="EMBL/GenBank/DDBJ databases">
        <title>The complete genomes of actinobacterial strains from the NBC collection.</title>
        <authorList>
            <person name="Joergensen T.S."/>
            <person name="Alvarez Arevalo M."/>
            <person name="Sterndorff E.B."/>
            <person name="Faurdal D."/>
            <person name="Vuksanovic O."/>
            <person name="Mourched A.-S."/>
            <person name="Charusanti P."/>
            <person name="Shaw S."/>
            <person name="Blin K."/>
            <person name="Weber T."/>
        </authorList>
    </citation>
    <scope>NUCLEOTIDE SEQUENCE</scope>
    <source>
        <strain evidence="2">NBC_00008</strain>
    </source>
</reference>
<sequence>MDTPASAAIASMLVRLYPSRPKTVRAPWVMARRFPARTPGRPVPGVRDAASASGSAGAVGVVFREASG</sequence>
<dbReference type="AlphaFoldDB" id="A0AAU2VP43"/>
<name>A0AAU2VP43_9ACTN</name>
<organism evidence="2">
    <name type="scientific">Streptomyces sp. NBC_00008</name>
    <dbReference type="NCBI Taxonomy" id="2903610"/>
    <lineage>
        <taxon>Bacteria</taxon>
        <taxon>Bacillati</taxon>
        <taxon>Actinomycetota</taxon>
        <taxon>Actinomycetes</taxon>
        <taxon>Kitasatosporales</taxon>
        <taxon>Streptomycetaceae</taxon>
        <taxon>Streptomyces</taxon>
    </lineage>
</organism>
<evidence type="ECO:0000256" key="1">
    <source>
        <dbReference type="SAM" id="MobiDB-lite"/>
    </source>
</evidence>
<proteinExistence type="predicted"/>
<dbReference type="EMBL" id="CP108313">
    <property type="protein sequence ID" value="WTW69280.1"/>
    <property type="molecule type" value="Genomic_DNA"/>
</dbReference>
<protein>
    <submittedName>
        <fullName evidence="2">Uncharacterized protein</fullName>
    </submittedName>
</protein>